<reference evidence="1 2" key="1">
    <citation type="submission" date="2016-10" db="EMBL/GenBank/DDBJ databases">
        <authorList>
            <person name="de Groot N.N."/>
        </authorList>
    </citation>
    <scope>NUCLEOTIDE SEQUENCE [LARGE SCALE GENOMIC DNA]</scope>
    <source>
        <strain>GEY</strain>
        <strain evidence="2">DSM 9560</strain>
    </source>
</reference>
<evidence type="ECO:0000313" key="1">
    <source>
        <dbReference type="EMBL" id="SFE95839.1"/>
    </source>
</evidence>
<dbReference type="RefSeq" id="WP_091542719.1">
    <property type="nucleotide sequence ID" value="NZ_FONY01000011.1"/>
</dbReference>
<sequence>MELILSTPYYTIHHSTSAHLFLVEWSEKAEKISKEEFKKHVSQFVAKVKEYNIKRFLVNSLKGHIIMDIETQEWHDKEIAPQYIAQKIEKIAFVLPEKDYFASISLEQAFDETQAQQLQTRFFQTFDQAMQWIEN</sequence>
<organism evidence="1 2">
    <name type="scientific">Thermoflexibacter ruber</name>
    <dbReference type="NCBI Taxonomy" id="1003"/>
    <lineage>
        <taxon>Bacteria</taxon>
        <taxon>Pseudomonadati</taxon>
        <taxon>Bacteroidota</taxon>
        <taxon>Cytophagia</taxon>
        <taxon>Cytophagales</taxon>
        <taxon>Thermoflexibacteraceae</taxon>
        <taxon>Thermoflexibacter</taxon>
    </lineage>
</organism>
<evidence type="ECO:0000313" key="2">
    <source>
        <dbReference type="Proteomes" id="UP000199513"/>
    </source>
</evidence>
<gene>
    <name evidence="1" type="ORF">SAMN04488541_101113</name>
</gene>
<accession>A0A1I2ESM5</accession>
<name>A0A1I2ESM5_9BACT</name>
<dbReference type="EMBL" id="FONY01000011">
    <property type="protein sequence ID" value="SFE95839.1"/>
    <property type="molecule type" value="Genomic_DNA"/>
</dbReference>
<dbReference type="OrthoDB" id="980898at2"/>
<dbReference type="Proteomes" id="UP000199513">
    <property type="component" value="Unassembled WGS sequence"/>
</dbReference>
<protein>
    <recommendedName>
        <fullName evidence="3">SpoIIAA-like</fullName>
    </recommendedName>
</protein>
<evidence type="ECO:0008006" key="3">
    <source>
        <dbReference type="Google" id="ProtNLM"/>
    </source>
</evidence>
<dbReference type="AlphaFoldDB" id="A0A1I2ESM5"/>
<keyword evidence="2" id="KW-1185">Reference proteome</keyword>
<proteinExistence type="predicted"/>